<feature type="domain" description="Pyridoxine 5'-phosphate oxidase dimerisation C-terminal" evidence="7">
    <location>
        <begin position="166"/>
        <end position="204"/>
    </location>
</feature>
<comment type="caution">
    <text evidence="8">The sequence shown here is derived from an EMBL/GenBank/DDBJ whole genome shotgun (WGS) entry which is preliminary data.</text>
</comment>
<dbReference type="PANTHER" id="PTHR10851">
    <property type="entry name" value="PYRIDOXINE-5-PHOSPHATE OXIDASE"/>
    <property type="match status" value="1"/>
</dbReference>
<proteinExistence type="inferred from homology"/>
<feature type="binding site" evidence="5">
    <location>
        <position position="76"/>
    </location>
    <ligand>
        <name>FMN</name>
        <dbReference type="ChEBI" id="CHEBI:58210"/>
    </ligand>
</feature>
<feature type="binding site" evidence="5">
    <location>
        <position position="179"/>
    </location>
    <ligand>
        <name>FMN</name>
        <dbReference type="ChEBI" id="CHEBI:58210"/>
    </ligand>
</feature>
<dbReference type="SUPFAM" id="SSF50475">
    <property type="entry name" value="FMN-binding split barrel"/>
    <property type="match status" value="1"/>
</dbReference>
<feature type="binding site" evidence="5">
    <location>
        <position position="189"/>
    </location>
    <ligand>
        <name>FMN</name>
        <dbReference type="ChEBI" id="CHEBI:58210"/>
    </ligand>
</feature>
<dbReference type="InterPro" id="IPR019576">
    <property type="entry name" value="Pyridoxamine_oxidase_dimer_C"/>
</dbReference>
<organism evidence="8 9">
    <name type="scientific">Agromyces tardus</name>
    <dbReference type="NCBI Taxonomy" id="2583849"/>
    <lineage>
        <taxon>Bacteria</taxon>
        <taxon>Bacillati</taxon>
        <taxon>Actinomycetota</taxon>
        <taxon>Actinomycetes</taxon>
        <taxon>Micrococcales</taxon>
        <taxon>Microbacteriaceae</taxon>
        <taxon>Agromyces</taxon>
    </lineage>
</organism>
<keyword evidence="3 5" id="KW-0288">FMN</keyword>
<feature type="binding site" evidence="5">
    <location>
        <position position="99"/>
    </location>
    <ligand>
        <name>FMN</name>
        <dbReference type="ChEBI" id="CHEBI:58210"/>
    </ligand>
</feature>
<evidence type="ECO:0000313" key="9">
    <source>
        <dbReference type="Proteomes" id="UP000275048"/>
    </source>
</evidence>
<evidence type="ECO:0000256" key="5">
    <source>
        <dbReference type="PIRSR" id="PIRSR000190-2"/>
    </source>
</evidence>
<sequence>MITSTQTFGTDQADPDETLADPMELLGLWLPENADELRPLMTLSTVDADGYPDSRNVLLSEFDGEALYFHTDARSRKAGELATNPRVALAFVWIELGRQLTVVGDAAPATPEEAAAAFAARSRYLQLLAWRNGADLAGLGLAARRAAWVAFAAEHPEGTLEPPPTWTGFRVVPRRVTFWRGDPDGPSNRVEYTRSGGGWEAVRLPG</sequence>
<keyword evidence="9" id="KW-1185">Reference proteome</keyword>
<evidence type="ECO:0000313" key="8">
    <source>
        <dbReference type="EMBL" id="RNB51945.1"/>
    </source>
</evidence>
<dbReference type="GO" id="GO:0010181">
    <property type="term" value="F:FMN binding"/>
    <property type="evidence" value="ECO:0007669"/>
    <property type="project" value="InterPro"/>
</dbReference>
<gene>
    <name evidence="8" type="ORF">EDM22_02180</name>
</gene>
<protein>
    <submittedName>
        <fullName evidence="8">Pyridoxal 5'-phosphate synthase</fullName>
        <ecNumber evidence="8">1.4.3.5</ecNumber>
    </submittedName>
</protein>
<dbReference type="PANTHER" id="PTHR10851:SF0">
    <property type="entry name" value="PYRIDOXINE-5'-PHOSPHATE OXIDASE"/>
    <property type="match status" value="1"/>
</dbReference>
<dbReference type="InterPro" id="IPR012349">
    <property type="entry name" value="Split_barrel_FMN-bd"/>
</dbReference>
<dbReference type="Gene3D" id="2.30.110.10">
    <property type="entry name" value="Electron Transport, Fmn-binding Protein, Chain A"/>
    <property type="match status" value="1"/>
</dbReference>
<evidence type="ECO:0000256" key="2">
    <source>
        <dbReference type="ARBA" id="ARBA00022630"/>
    </source>
</evidence>
<evidence type="ECO:0000256" key="1">
    <source>
        <dbReference type="ARBA" id="ARBA00007301"/>
    </source>
</evidence>
<dbReference type="GO" id="GO:0004733">
    <property type="term" value="F:pyridoxamine phosphate oxidase activity"/>
    <property type="evidence" value="ECO:0007669"/>
    <property type="project" value="UniProtKB-EC"/>
</dbReference>
<feature type="domain" description="Pyridoxamine 5'-phosphate oxidase N-terminal" evidence="6">
    <location>
        <begin position="38"/>
        <end position="140"/>
    </location>
</feature>
<keyword evidence="4 8" id="KW-0560">Oxidoreductase</keyword>
<feature type="binding site" evidence="5">
    <location>
        <position position="77"/>
    </location>
    <ligand>
        <name>FMN</name>
        <dbReference type="ChEBI" id="CHEBI:58210"/>
    </ligand>
</feature>
<dbReference type="Pfam" id="PF01243">
    <property type="entry name" value="PNPOx_N"/>
    <property type="match status" value="1"/>
</dbReference>
<evidence type="ECO:0000256" key="4">
    <source>
        <dbReference type="ARBA" id="ARBA00023002"/>
    </source>
</evidence>
<keyword evidence="2" id="KW-0285">Flavoprotein</keyword>
<dbReference type="EC" id="1.4.3.5" evidence="8"/>
<dbReference type="OrthoDB" id="9780392at2"/>
<dbReference type="EMBL" id="RHHB01000002">
    <property type="protein sequence ID" value="RNB51945.1"/>
    <property type="molecule type" value="Genomic_DNA"/>
</dbReference>
<name>A0A3M8AN71_9MICO</name>
<dbReference type="Proteomes" id="UP000275048">
    <property type="component" value="Unassembled WGS sequence"/>
</dbReference>
<dbReference type="InterPro" id="IPR011576">
    <property type="entry name" value="Pyridox_Oxase_N"/>
</dbReference>
<dbReference type="NCBIfam" id="NF004231">
    <property type="entry name" value="PRK05679.1"/>
    <property type="match status" value="1"/>
</dbReference>
<evidence type="ECO:0000259" key="7">
    <source>
        <dbReference type="Pfam" id="PF10590"/>
    </source>
</evidence>
<dbReference type="GO" id="GO:0008615">
    <property type="term" value="P:pyridoxine biosynthetic process"/>
    <property type="evidence" value="ECO:0007669"/>
    <property type="project" value="InterPro"/>
</dbReference>
<evidence type="ECO:0000256" key="3">
    <source>
        <dbReference type="ARBA" id="ARBA00022643"/>
    </source>
</evidence>
<dbReference type="Pfam" id="PF10590">
    <property type="entry name" value="PNP_phzG_C"/>
    <property type="match status" value="1"/>
</dbReference>
<evidence type="ECO:0000259" key="6">
    <source>
        <dbReference type="Pfam" id="PF01243"/>
    </source>
</evidence>
<accession>A0A3M8AN71</accession>
<comment type="similarity">
    <text evidence="1">Belongs to the pyridoxamine 5'-phosphate oxidase family.</text>
</comment>
<dbReference type="AlphaFoldDB" id="A0A3M8AN71"/>
<reference evidence="8 9" key="1">
    <citation type="submission" date="2018-10" db="EMBL/GenBank/DDBJ databases">
        <title>Isolation, diversity and antibacterial activity of antinobacteria from the wheat rhizosphere soil.</title>
        <authorList>
            <person name="Sun T."/>
        </authorList>
    </citation>
    <scope>NUCLEOTIDE SEQUENCE [LARGE SCALE GENOMIC DNA]</scope>
    <source>
        <strain evidence="8 9">SJ-23</strain>
    </source>
</reference>
<comment type="cofactor">
    <cofactor evidence="5">
        <name>FMN</name>
        <dbReference type="ChEBI" id="CHEBI:58210"/>
    </cofactor>
    <text evidence="5">Binds 1 FMN per subunit.</text>
</comment>
<dbReference type="PIRSF" id="PIRSF000190">
    <property type="entry name" value="Pyd_amn-ph_oxd"/>
    <property type="match status" value="1"/>
</dbReference>
<dbReference type="InterPro" id="IPR000659">
    <property type="entry name" value="Pyridox_Oxase"/>
</dbReference>